<evidence type="ECO:0000313" key="8">
    <source>
        <dbReference type="EMBL" id="KAF9964062.1"/>
    </source>
</evidence>
<dbReference type="EMBL" id="JAAAHY010000411">
    <property type="protein sequence ID" value="KAF9964062.1"/>
    <property type="molecule type" value="Genomic_DNA"/>
</dbReference>
<dbReference type="Pfam" id="PF00254">
    <property type="entry name" value="FKBP_C"/>
    <property type="match status" value="1"/>
</dbReference>
<dbReference type="EC" id="5.2.1.8" evidence="2 6"/>
<dbReference type="InterPro" id="IPR001179">
    <property type="entry name" value="PPIase_FKBP_dom"/>
</dbReference>
<proteinExistence type="inferred from homology"/>
<evidence type="ECO:0000256" key="4">
    <source>
        <dbReference type="ARBA" id="ARBA00023235"/>
    </source>
</evidence>
<dbReference type="Gene3D" id="3.10.50.40">
    <property type="match status" value="1"/>
</dbReference>
<gene>
    <name evidence="8" type="primary">FPR1A</name>
    <name evidence="8" type="ORF">BGZ70_006992</name>
</gene>
<dbReference type="SUPFAM" id="SSF54534">
    <property type="entry name" value="FKBP-like"/>
    <property type="match status" value="1"/>
</dbReference>
<evidence type="ECO:0000256" key="1">
    <source>
        <dbReference type="ARBA" id="ARBA00000971"/>
    </source>
</evidence>
<comment type="caution">
    <text evidence="8">The sequence shown here is derived from an EMBL/GenBank/DDBJ whole genome shotgun (WGS) entry which is preliminary data.</text>
</comment>
<keyword evidence="9" id="KW-1185">Reference proteome</keyword>
<dbReference type="Proteomes" id="UP000738359">
    <property type="component" value="Unassembled WGS sequence"/>
</dbReference>
<organism evidence="8 9">
    <name type="scientific">Mortierella alpina</name>
    <name type="common">Oleaginous fungus</name>
    <name type="synonym">Mortierella renispora</name>
    <dbReference type="NCBI Taxonomy" id="64518"/>
    <lineage>
        <taxon>Eukaryota</taxon>
        <taxon>Fungi</taxon>
        <taxon>Fungi incertae sedis</taxon>
        <taxon>Mucoromycota</taxon>
        <taxon>Mortierellomycotina</taxon>
        <taxon>Mortierellomycetes</taxon>
        <taxon>Mortierellales</taxon>
        <taxon>Mortierellaceae</taxon>
        <taxon>Mortierella</taxon>
    </lineage>
</organism>
<keyword evidence="3 6" id="KW-0697">Rotamase</keyword>
<dbReference type="PANTHER" id="PTHR10516:SF443">
    <property type="entry name" value="FK506-BINDING PROTEIN 59-RELATED"/>
    <property type="match status" value="1"/>
</dbReference>
<evidence type="ECO:0000256" key="5">
    <source>
        <dbReference type="ARBA" id="ARBA00038106"/>
    </source>
</evidence>
<dbReference type="PANTHER" id="PTHR10516">
    <property type="entry name" value="PEPTIDYL-PROLYL CIS-TRANS ISOMERASE"/>
    <property type="match status" value="1"/>
</dbReference>
<dbReference type="GO" id="GO:0005737">
    <property type="term" value="C:cytoplasm"/>
    <property type="evidence" value="ECO:0007669"/>
    <property type="project" value="TreeGrafter"/>
</dbReference>
<evidence type="ECO:0000256" key="2">
    <source>
        <dbReference type="ARBA" id="ARBA00013194"/>
    </source>
</evidence>
<evidence type="ECO:0000313" key="9">
    <source>
        <dbReference type="Proteomes" id="UP000738359"/>
    </source>
</evidence>
<dbReference type="GO" id="GO:0003755">
    <property type="term" value="F:peptidyl-prolyl cis-trans isomerase activity"/>
    <property type="evidence" value="ECO:0007669"/>
    <property type="project" value="UniProtKB-KW"/>
</dbReference>
<evidence type="ECO:0000259" key="7">
    <source>
        <dbReference type="PROSITE" id="PS50059"/>
    </source>
</evidence>
<comment type="catalytic activity">
    <reaction evidence="1 6">
        <text>[protein]-peptidylproline (omega=180) = [protein]-peptidylproline (omega=0)</text>
        <dbReference type="Rhea" id="RHEA:16237"/>
        <dbReference type="Rhea" id="RHEA-COMP:10747"/>
        <dbReference type="Rhea" id="RHEA-COMP:10748"/>
        <dbReference type="ChEBI" id="CHEBI:83833"/>
        <dbReference type="ChEBI" id="CHEBI:83834"/>
        <dbReference type="EC" id="5.2.1.8"/>
    </reaction>
</comment>
<dbReference type="AlphaFoldDB" id="A0A9P6JAH5"/>
<feature type="domain" description="PPIase FKBP-type" evidence="7">
    <location>
        <begin position="20"/>
        <end position="108"/>
    </location>
</feature>
<sequence length="112" mass="12389">MGVTIERLTPGNGTDFPTEGDTVVIHYVGTLENGEKFDSSRDRNKPFETVIGKGRVIRGWDEGVPQLSLNEKAILRITPDYGYGARGYPPVIPANSTLTFEVELLEIIKPKK</sequence>
<comment type="similarity">
    <text evidence="5">Belongs to the FKBP-type PPIase family. FKBP1 subfamily.</text>
</comment>
<name>A0A9P6JAH5_MORAP</name>
<accession>A0A9P6JAH5</accession>
<evidence type="ECO:0000256" key="3">
    <source>
        <dbReference type="ARBA" id="ARBA00023110"/>
    </source>
</evidence>
<dbReference type="InterPro" id="IPR046357">
    <property type="entry name" value="PPIase_dom_sf"/>
</dbReference>
<dbReference type="FunFam" id="3.10.50.40:FF:000025">
    <property type="entry name" value="Peptidylprolyl isomerase"/>
    <property type="match status" value="1"/>
</dbReference>
<dbReference type="PROSITE" id="PS50059">
    <property type="entry name" value="FKBP_PPIASE"/>
    <property type="match status" value="1"/>
</dbReference>
<evidence type="ECO:0000256" key="6">
    <source>
        <dbReference type="PROSITE-ProRule" id="PRU00277"/>
    </source>
</evidence>
<reference evidence="8" key="1">
    <citation type="journal article" date="2020" name="Fungal Divers.">
        <title>Resolving the Mortierellaceae phylogeny through synthesis of multi-gene phylogenetics and phylogenomics.</title>
        <authorList>
            <person name="Vandepol N."/>
            <person name="Liber J."/>
            <person name="Desiro A."/>
            <person name="Na H."/>
            <person name="Kennedy M."/>
            <person name="Barry K."/>
            <person name="Grigoriev I.V."/>
            <person name="Miller A.N."/>
            <person name="O'Donnell K."/>
            <person name="Stajich J.E."/>
            <person name="Bonito G."/>
        </authorList>
    </citation>
    <scope>NUCLEOTIDE SEQUENCE</scope>
    <source>
        <strain evidence="8">CK1249</strain>
    </source>
</reference>
<dbReference type="InterPro" id="IPR050689">
    <property type="entry name" value="FKBP-type_PPIase"/>
</dbReference>
<dbReference type="OrthoDB" id="1902587at2759"/>
<protein>
    <recommendedName>
        <fullName evidence="2 6">peptidylprolyl isomerase</fullName>
        <ecNumber evidence="2 6">5.2.1.8</ecNumber>
    </recommendedName>
</protein>
<keyword evidence="4 6" id="KW-0413">Isomerase</keyword>